<gene>
    <name evidence="1" type="ORF">Taqua_01590</name>
</gene>
<dbReference type="AlphaFoldDB" id="A0A554WKZ8"/>
<comment type="caution">
    <text evidence="1">The sequence shown here is derived from an EMBL/GenBank/DDBJ whole genome shotgun (WGS) entry which is preliminary data.</text>
</comment>
<proteinExistence type="predicted"/>
<evidence type="ECO:0000313" key="1">
    <source>
        <dbReference type="EMBL" id="TSE24253.1"/>
    </source>
</evidence>
<sequence>MFANPTVRCSRLGRQHLGKNADLLGEALTDHFITTSERTPTGQHAFAAVRGPGPRAPTHPAQEAKDQWHGRVLYGCIDRQESHGPDSCP</sequence>
<evidence type="ECO:0000313" key="2">
    <source>
        <dbReference type="Proteomes" id="UP000318554"/>
    </source>
</evidence>
<protein>
    <submittedName>
        <fullName evidence="1">Uncharacterized protein</fullName>
    </submittedName>
</protein>
<name>A0A554WKZ8_9BURK</name>
<reference evidence="1 2" key="1">
    <citation type="submission" date="2019-07" db="EMBL/GenBank/DDBJ databases">
        <title>Tepidimonas aquatica CLN-1 draft genome.</title>
        <authorList>
            <person name="Da Costa M.S."/>
            <person name="Froufe H.J.C."/>
            <person name="Egas C."/>
            <person name="Albuquerque L."/>
        </authorList>
    </citation>
    <scope>NUCLEOTIDE SEQUENCE [LARGE SCALE GENOMIC DNA]</scope>
    <source>
        <strain evidence="1 2">CLN-1</strain>
    </source>
</reference>
<keyword evidence="2" id="KW-1185">Reference proteome</keyword>
<dbReference type="EMBL" id="VJNA01000018">
    <property type="protein sequence ID" value="TSE24253.1"/>
    <property type="molecule type" value="Genomic_DNA"/>
</dbReference>
<dbReference type="Proteomes" id="UP000318554">
    <property type="component" value="Unassembled WGS sequence"/>
</dbReference>
<accession>A0A554WKZ8</accession>
<organism evidence="1 2">
    <name type="scientific">Tepidimonas aquatica</name>
    <dbReference type="NCBI Taxonomy" id="247482"/>
    <lineage>
        <taxon>Bacteria</taxon>
        <taxon>Pseudomonadati</taxon>
        <taxon>Pseudomonadota</taxon>
        <taxon>Betaproteobacteria</taxon>
        <taxon>Burkholderiales</taxon>
        <taxon>Tepidimonas</taxon>
    </lineage>
</organism>